<dbReference type="AlphaFoldDB" id="A0A9N8R330"/>
<accession>A0A9N8R330</accession>
<keyword evidence="2" id="KW-1133">Transmembrane helix</keyword>
<name>A0A9N8R330_9BURK</name>
<evidence type="ECO:0000313" key="4">
    <source>
        <dbReference type="Proteomes" id="UP000675121"/>
    </source>
</evidence>
<feature type="region of interest" description="Disordered" evidence="1">
    <location>
        <begin position="90"/>
        <end position="118"/>
    </location>
</feature>
<gene>
    <name evidence="3" type="ORF">R70211_06991</name>
</gene>
<evidence type="ECO:0000256" key="2">
    <source>
        <dbReference type="SAM" id="Phobius"/>
    </source>
</evidence>
<reference evidence="3" key="1">
    <citation type="submission" date="2021-02" db="EMBL/GenBank/DDBJ databases">
        <authorList>
            <person name="Vanwijnsberghe S."/>
        </authorList>
    </citation>
    <scope>NUCLEOTIDE SEQUENCE</scope>
    <source>
        <strain evidence="3">R-70211</strain>
    </source>
</reference>
<dbReference type="Gene3D" id="2.180.10.10">
    <property type="entry name" value="RHS repeat-associated core"/>
    <property type="match status" value="1"/>
</dbReference>
<evidence type="ECO:0000313" key="3">
    <source>
        <dbReference type="EMBL" id="CAE6961551.1"/>
    </source>
</evidence>
<dbReference type="Proteomes" id="UP000675121">
    <property type="component" value="Unassembled WGS sequence"/>
</dbReference>
<feature type="transmembrane region" description="Helical" evidence="2">
    <location>
        <begin position="21"/>
        <end position="41"/>
    </location>
</feature>
<evidence type="ECO:0000256" key="1">
    <source>
        <dbReference type="SAM" id="MobiDB-lite"/>
    </source>
</evidence>
<keyword evidence="2" id="KW-0472">Membrane</keyword>
<comment type="caution">
    <text evidence="3">The sequence shown here is derived from an EMBL/GenBank/DDBJ whole genome shotgun (WGS) entry which is preliminary data.</text>
</comment>
<keyword evidence="4" id="KW-1185">Reference proteome</keyword>
<sequence>MIDAFGRSCARAVAYRGRRRALVGRVAGCCAVVYALMPVMFAHAGDIAYGYDALGRLTSVTVAGTTAYYDYDAAGNITAIRRQGALSSAAPLSGAGSLQASAAGQPSASPVATPVSAR</sequence>
<keyword evidence="2" id="KW-0812">Transmembrane</keyword>
<evidence type="ECO:0008006" key="5">
    <source>
        <dbReference type="Google" id="ProtNLM"/>
    </source>
</evidence>
<dbReference type="RefSeq" id="WP_201081346.1">
    <property type="nucleotide sequence ID" value="NZ_CAJNAS010000032.1"/>
</dbReference>
<organism evidence="3 4">
    <name type="scientific">Paraburkholderia domus</name>
    <dbReference type="NCBI Taxonomy" id="2793075"/>
    <lineage>
        <taxon>Bacteria</taxon>
        <taxon>Pseudomonadati</taxon>
        <taxon>Pseudomonadota</taxon>
        <taxon>Betaproteobacteria</taxon>
        <taxon>Burkholderiales</taxon>
        <taxon>Burkholderiaceae</taxon>
        <taxon>Paraburkholderia</taxon>
    </lineage>
</organism>
<protein>
    <recommendedName>
        <fullName evidence="5">YD repeat-containing protein</fullName>
    </recommendedName>
</protein>
<proteinExistence type="predicted"/>
<dbReference type="InterPro" id="IPR006530">
    <property type="entry name" value="YD"/>
</dbReference>
<dbReference type="NCBIfam" id="TIGR01643">
    <property type="entry name" value="YD_repeat_2x"/>
    <property type="match status" value="1"/>
</dbReference>
<dbReference type="Pfam" id="PF05593">
    <property type="entry name" value="RHS_repeat"/>
    <property type="match status" value="1"/>
</dbReference>
<dbReference type="EMBL" id="CAJNAS010000032">
    <property type="protein sequence ID" value="CAE6961551.1"/>
    <property type="molecule type" value="Genomic_DNA"/>
</dbReference>
<feature type="compositionally biased region" description="Low complexity" evidence="1">
    <location>
        <begin position="90"/>
        <end position="110"/>
    </location>
</feature>
<dbReference type="InterPro" id="IPR031325">
    <property type="entry name" value="RHS_repeat"/>
</dbReference>